<evidence type="ECO:0000313" key="3">
    <source>
        <dbReference type="Proteomes" id="UP000032305"/>
    </source>
</evidence>
<protein>
    <recommendedName>
        <fullName evidence="1">MoaF-like domain-containing protein</fullName>
    </recommendedName>
</protein>
<dbReference type="eggNOG" id="ENOG5032TEY">
    <property type="taxonomic scope" value="Bacteria"/>
</dbReference>
<proteinExistence type="predicted"/>
<feature type="domain" description="MoaF-like" evidence="1">
    <location>
        <begin position="13"/>
        <end position="106"/>
    </location>
</feature>
<organism evidence="2 3">
    <name type="scientific">Sphingomonas parapaucimobilis NBRC 15100</name>
    <dbReference type="NCBI Taxonomy" id="1219049"/>
    <lineage>
        <taxon>Bacteria</taxon>
        <taxon>Pseudomonadati</taxon>
        <taxon>Pseudomonadota</taxon>
        <taxon>Alphaproteobacteria</taxon>
        <taxon>Sphingomonadales</taxon>
        <taxon>Sphingomonadaceae</taxon>
        <taxon>Sphingomonas</taxon>
    </lineage>
</organism>
<name>A0A0A1W3T7_9SPHN</name>
<comment type="caution">
    <text evidence="2">The sequence shown here is derived from an EMBL/GenBank/DDBJ whole genome shotgun (WGS) entry which is preliminary data.</text>
</comment>
<keyword evidence="3" id="KW-1185">Reference proteome</keyword>
<dbReference type="EMBL" id="BBPI01000018">
    <property type="protein sequence ID" value="GAM00018.1"/>
    <property type="molecule type" value="Genomic_DNA"/>
</dbReference>
<reference evidence="2 3" key="1">
    <citation type="submission" date="2014-11" db="EMBL/GenBank/DDBJ databases">
        <title>Whole genome shotgun sequence of Sphingomonas parapaucimobilis NBRC 15100.</title>
        <authorList>
            <person name="Katano-Makiyama Y."/>
            <person name="Hosoyama A."/>
            <person name="Hashimoto M."/>
            <person name="Hosoyama Y."/>
            <person name="Noguchi M."/>
            <person name="Numata M."/>
            <person name="Tsuchikane K."/>
            <person name="Hirakata S."/>
            <person name="Uohara A."/>
            <person name="Shimodaira J."/>
            <person name="Ohji S."/>
            <person name="Ichikawa N."/>
            <person name="Kimura A."/>
            <person name="Yamazoe A."/>
            <person name="Fujita N."/>
        </authorList>
    </citation>
    <scope>NUCLEOTIDE SEQUENCE [LARGE SCALE GENOMIC DNA]</scope>
    <source>
        <strain evidence="2 3">NBRC 15100</strain>
    </source>
</reference>
<evidence type="ECO:0000313" key="2">
    <source>
        <dbReference type="EMBL" id="GAM00018.1"/>
    </source>
</evidence>
<dbReference type="RefSeq" id="WP_217995677.1">
    <property type="nucleotide sequence ID" value="NZ_BBPI01000018.1"/>
</dbReference>
<dbReference type="Gene3D" id="2.40.128.20">
    <property type="match status" value="1"/>
</dbReference>
<dbReference type="InterPro" id="IPR053892">
    <property type="entry name" value="MoaF-like"/>
</dbReference>
<dbReference type="AlphaFoldDB" id="A0A0A1W3T7"/>
<gene>
    <name evidence="2" type="ORF">SP5_018_00480</name>
</gene>
<accession>A0A0A1W3T7</accession>
<dbReference type="InterPro" id="IPR012674">
    <property type="entry name" value="Calycin"/>
</dbReference>
<sequence length="112" mass="12724">MMTDEIQFPYATRSFIVNYGDGLVFRNSYLADGKSATVEHLEGAMKGSLSTSTFKWFELGNGEYILSWQEEDKSTVVHCDNFEKKTTRSFYTMMDGSFFELSGKITSETAHV</sequence>
<dbReference type="Pfam" id="PF22036">
    <property type="entry name" value="MoaF_like"/>
    <property type="match status" value="1"/>
</dbReference>
<evidence type="ECO:0000259" key="1">
    <source>
        <dbReference type="Pfam" id="PF22036"/>
    </source>
</evidence>
<dbReference type="Proteomes" id="UP000032305">
    <property type="component" value="Unassembled WGS sequence"/>
</dbReference>